<dbReference type="PANTHER" id="PTHR30472:SF25">
    <property type="entry name" value="ABC TRANSPORTER PERMEASE PROTEIN MJ0876-RELATED"/>
    <property type="match status" value="1"/>
</dbReference>
<comment type="subcellular location">
    <subcellularLocation>
        <location evidence="1">Cell membrane</location>
        <topology evidence="1">Multi-pass membrane protein</topology>
    </subcellularLocation>
</comment>
<feature type="transmembrane region" description="Helical" evidence="8">
    <location>
        <begin position="229"/>
        <end position="255"/>
    </location>
</feature>
<dbReference type="Proteomes" id="UP000481852">
    <property type="component" value="Unassembled WGS sequence"/>
</dbReference>
<dbReference type="RefSeq" id="WP_154527351.1">
    <property type="nucleotide sequence ID" value="NZ_VULZ01000019.1"/>
</dbReference>
<evidence type="ECO:0000256" key="1">
    <source>
        <dbReference type="ARBA" id="ARBA00004651"/>
    </source>
</evidence>
<evidence type="ECO:0000256" key="3">
    <source>
        <dbReference type="ARBA" id="ARBA00022448"/>
    </source>
</evidence>
<dbReference type="EMBL" id="VULZ01000019">
    <property type="protein sequence ID" value="MSS15977.1"/>
    <property type="molecule type" value="Genomic_DNA"/>
</dbReference>
<dbReference type="AlphaFoldDB" id="A0A6L5X8P7"/>
<keyword evidence="5 8" id="KW-0812">Transmembrane</keyword>
<gene>
    <name evidence="9" type="ORF">FYJ35_13240</name>
</gene>
<feature type="transmembrane region" description="Helical" evidence="8">
    <location>
        <begin position="140"/>
        <end position="162"/>
    </location>
</feature>
<feature type="transmembrane region" description="Helical" evidence="8">
    <location>
        <begin position="85"/>
        <end position="107"/>
    </location>
</feature>
<organism evidence="9 10">
    <name type="scientific">Porcincola intestinalis</name>
    <dbReference type="NCBI Taxonomy" id="2606632"/>
    <lineage>
        <taxon>Bacteria</taxon>
        <taxon>Bacillati</taxon>
        <taxon>Bacillota</taxon>
        <taxon>Clostridia</taxon>
        <taxon>Lachnospirales</taxon>
        <taxon>Lachnospiraceae</taxon>
        <taxon>Porcincola</taxon>
    </lineage>
</organism>
<dbReference type="InterPro" id="IPR037294">
    <property type="entry name" value="ABC_BtuC-like"/>
</dbReference>
<evidence type="ECO:0000313" key="9">
    <source>
        <dbReference type="EMBL" id="MSS15977.1"/>
    </source>
</evidence>
<evidence type="ECO:0000256" key="2">
    <source>
        <dbReference type="ARBA" id="ARBA00007935"/>
    </source>
</evidence>
<feature type="transmembrane region" description="Helical" evidence="8">
    <location>
        <begin position="12"/>
        <end position="36"/>
    </location>
</feature>
<comment type="similarity">
    <text evidence="2">Belongs to the binding-protein-dependent transport system permease family. FecCD subfamily.</text>
</comment>
<evidence type="ECO:0000256" key="7">
    <source>
        <dbReference type="ARBA" id="ARBA00023136"/>
    </source>
</evidence>
<feature type="transmembrane region" description="Helical" evidence="8">
    <location>
        <begin position="302"/>
        <end position="320"/>
    </location>
</feature>
<feature type="transmembrane region" description="Helical" evidence="8">
    <location>
        <begin position="267"/>
        <end position="290"/>
    </location>
</feature>
<proteinExistence type="inferred from homology"/>
<dbReference type="GO" id="GO:0022857">
    <property type="term" value="F:transmembrane transporter activity"/>
    <property type="evidence" value="ECO:0007669"/>
    <property type="project" value="InterPro"/>
</dbReference>
<evidence type="ECO:0000313" key="10">
    <source>
        <dbReference type="Proteomes" id="UP000481852"/>
    </source>
</evidence>
<keyword evidence="10" id="KW-1185">Reference proteome</keyword>
<evidence type="ECO:0000256" key="8">
    <source>
        <dbReference type="SAM" id="Phobius"/>
    </source>
</evidence>
<dbReference type="PANTHER" id="PTHR30472">
    <property type="entry name" value="FERRIC ENTEROBACTIN TRANSPORT SYSTEM PERMEASE PROTEIN"/>
    <property type="match status" value="1"/>
</dbReference>
<feature type="transmembrane region" description="Helical" evidence="8">
    <location>
        <begin position="113"/>
        <end position="133"/>
    </location>
</feature>
<keyword evidence="6 8" id="KW-1133">Transmembrane helix</keyword>
<keyword evidence="3" id="KW-0813">Transport</keyword>
<reference evidence="9 10" key="1">
    <citation type="submission" date="2019-08" db="EMBL/GenBank/DDBJ databases">
        <title>In-depth cultivation of the pig gut microbiome towards novel bacterial diversity and tailored functional studies.</title>
        <authorList>
            <person name="Wylensek D."/>
            <person name="Hitch T.C.A."/>
            <person name="Clavel T."/>
        </authorList>
    </citation>
    <scope>NUCLEOTIDE SEQUENCE [LARGE SCALE GENOMIC DNA]</scope>
    <source>
        <strain evidence="9 10">Oil+RF-744-WCA-WT-11</strain>
    </source>
</reference>
<evidence type="ECO:0000256" key="4">
    <source>
        <dbReference type="ARBA" id="ARBA00022475"/>
    </source>
</evidence>
<comment type="caution">
    <text evidence="9">The sequence shown here is derived from an EMBL/GenBank/DDBJ whole genome shotgun (WGS) entry which is preliminary data.</text>
</comment>
<feature type="transmembrane region" description="Helical" evidence="8">
    <location>
        <begin position="182"/>
        <end position="202"/>
    </location>
</feature>
<dbReference type="Pfam" id="PF01032">
    <property type="entry name" value="FecCD"/>
    <property type="match status" value="1"/>
</dbReference>
<evidence type="ECO:0000256" key="5">
    <source>
        <dbReference type="ARBA" id="ARBA00022692"/>
    </source>
</evidence>
<dbReference type="GO" id="GO:0005886">
    <property type="term" value="C:plasma membrane"/>
    <property type="evidence" value="ECO:0007669"/>
    <property type="project" value="UniProtKB-SubCell"/>
</dbReference>
<keyword evidence="7 8" id="KW-0472">Membrane</keyword>
<feature type="transmembrane region" description="Helical" evidence="8">
    <location>
        <begin position="56"/>
        <end position="73"/>
    </location>
</feature>
<keyword evidence="4" id="KW-1003">Cell membrane</keyword>
<dbReference type="Gene3D" id="1.10.3470.10">
    <property type="entry name" value="ABC transporter involved in vitamin B12 uptake, BtuC"/>
    <property type="match status" value="1"/>
</dbReference>
<accession>A0A6L5X8P7</accession>
<dbReference type="SUPFAM" id="SSF81345">
    <property type="entry name" value="ABC transporter involved in vitamin B12 uptake, BtuC"/>
    <property type="match status" value="1"/>
</dbReference>
<protein>
    <submittedName>
        <fullName evidence="9">Iron ABC transporter permease</fullName>
    </submittedName>
</protein>
<sequence>MHRKDVHEQNKVPYAIAVTAGALLTVGFCLLSLFYGKSGDEAVWHQILCYVRIPRTAGAVLCGAALAVSGLLLQEALHNPLASPSILGINNGAGLFVLLASLLFPGMVYARSVMVLCGALLATGLVYLIAICAGFSKTMIILSGVAVSALMSAGINGIITFFPESVADKAAFSLGGLSGVTWPVLALAGALIMPCLLGGLFLSRGIDLFALGDETAHSLGLNVKRHRCLTILAAAVLAGAAVCVGGLISFLGLIIPNLIRRVFSQDLTTSGSLLLCVLYGSALLLAADFLGRRLLYPYELPVGLLISLLGAPFFIGMLIHRKRGI</sequence>
<dbReference type="CDD" id="cd06550">
    <property type="entry name" value="TM_ABC_iron-siderophores_like"/>
    <property type="match status" value="1"/>
</dbReference>
<name>A0A6L5X8P7_9FIRM</name>
<dbReference type="InterPro" id="IPR000522">
    <property type="entry name" value="ABC_transptr_permease_BtuC"/>
</dbReference>
<evidence type="ECO:0000256" key="6">
    <source>
        <dbReference type="ARBA" id="ARBA00022989"/>
    </source>
</evidence>